<protein>
    <submittedName>
        <fullName evidence="5">MarR family transcriptional regulator</fullName>
    </submittedName>
</protein>
<dbReference type="PROSITE" id="PS50995">
    <property type="entry name" value="HTH_MARR_2"/>
    <property type="match status" value="1"/>
</dbReference>
<keyword evidence="6" id="KW-1185">Reference proteome</keyword>
<evidence type="ECO:0000313" key="5">
    <source>
        <dbReference type="EMBL" id="PUE54132.1"/>
    </source>
</evidence>
<name>A0A315EDD6_9BURK</name>
<dbReference type="PROSITE" id="PS01117">
    <property type="entry name" value="HTH_MARR_1"/>
    <property type="match status" value="1"/>
</dbReference>
<dbReference type="GO" id="GO:0003677">
    <property type="term" value="F:DNA binding"/>
    <property type="evidence" value="ECO:0007669"/>
    <property type="project" value="UniProtKB-KW"/>
</dbReference>
<dbReference type="InterPro" id="IPR036390">
    <property type="entry name" value="WH_DNA-bd_sf"/>
</dbReference>
<keyword evidence="3" id="KW-0804">Transcription</keyword>
<reference evidence="5 6" key="1">
    <citation type="submission" date="2017-04" db="EMBL/GenBank/DDBJ databases">
        <title>Unexpected and diverse lifestyles within the genus Limnohabitans.</title>
        <authorList>
            <person name="Kasalicky V."/>
            <person name="Mehrshad M."/>
            <person name="Andrei S.-A."/>
            <person name="Salcher M."/>
            <person name="Kratochvilova H."/>
            <person name="Simek K."/>
            <person name="Ghai R."/>
        </authorList>
    </citation>
    <scope>NUCLEOTIDE SEQUENCE [LARGE SCALE GENOMIC DNA]</scope>
    <source>
        <strain evidence="5 6">II-B4</strain>
    </source>
</reference>
<gene>
    <name evidence="5" type="ORF">B9Z37_06095</name>
</gene>
<dbReference type="GO" id="GO:0003700">
    <property type="term" value="F:DNA-binding transcription factor activity"/>
    <property type="evidence" value="ECO:0007669"/>
    <property type="project" value="InterPro"/>
</dbReference>
<sequence length="144" mass="15909">MPKPLDRTLTYRLHQLHKLTDMDSQSVYPERTGLSMSDGRCLTTIGTFEPLSVKELADKANLNKGQASRAAQALVDQGLVLKADHPGDGRGVVLTLTPTGHEVFERAMAMVHQRNQDIFGCLSDKEQATLSGLFDRLISHARPR</sequence>
<dbReference type="AlphaFoldDB" id="A0A315EDD6"/>
<dbReference type="PANTHER" id="PTHR33164:SF43">
    <property type="entry name" value="HTH-TYPE TRANSCRIPTIONAL REPRESSOR YETL"/>
    <property type="match status" value="1"/>
</dbReference>
<dbReference type="Proteomes" id="UP000250790">
    <property type="component" value="Unassembled WGS sequence"/>
</dbReference>
<dbReference type="PRINTS" id="PR00598">
    <property type="entry name" value="HTHMARR"/>
</dbReference>
<dbReference type="EMBL" id="NESN01000002">
    <property type="protein sequence ID" value="PUE54132.1"/>
    <property type="molecule type" value="Genomic_DNA"/>
</dbReference>
<dbReference type="SMART" id="SM00347">
    <property type="entry name" value="HTH_MARR"/>
    <property type="match status" value="1"/>
</dbReference>
<keyword evidence="2" id="KW-0238">DNA-binding</keyword>
<dbReference type="OrthoDB" id="9090742at2"/>
<dbReference type="Pfam" id="PF01047">
    <property type="entry name" value="MarR"/>
    <property type="match status" value="1"/>
</dbReference>
<evidence type="ECO:0000256" key="1">
    <source>
        <dbReference type="ARBA" id="ARBA00023015"/>
    </source>
</evidence>
<evidence type="ECO:0000259" key="4">
    <source>
        <dbReference type="PROSITE" id="PS50995"/>
    </source>
</evidence>
<evidence type="ECO:0000313" key="6">
    <source>
        <dbReference type="Proteomes" id="UP000250790"/>
    </source>
</evidence>
<dbReference type="PANTHER" id="PTHR33164">
    <property type="entry name" value="TRANSCRIPTIONAL REGULATOR, MARR FAMILY"/>
    <property type="match status" value="1"/>
</dbReference>
<dbReference type="InterPro" id="IPR000835">
    <property type="entry name" value="HTH_MarR-typ"/>
</dbReference>
<feature type="domain" description="HTH marR-type" evidence="4">
    <location>
        <begin position="6"/>
        <end position="139"/>
    </location>
</feature>
<dbReference type="RefSeq" id="WP_108312117.1">
    <property type="nucleotide sequence ID" value="NZ_NESN01000002.1"/>
</dbReference>
<keyword evidence="1" id="KW-0805">Transcription regulation</keyword>
<dbReference type="SUPFAM" id="SSF46785">
    <property type="entry name" value="Winged helix' DNA-binding domain"/>
    <property type="match status" value="1"/>
</dbReference>
<comment type="caution">
    <text evidence="5">The sequence shown here is derived from an EMBL/GenBank/DDBJ whole genome shotgun (WGS) entry which is preliminary data.</text>
</comment>
<dbReference type="GO" id="GO:0006950">
    <property type="term" value="P:response to stress"/>
    <property type="evidence" value="ECO:0007669"/>
    <property type="project" value="TreeGrafter"/>
</dbReference>
<dbReference type="InterPro" id="IPR039422">
    <property type="entry name" value="MarR/SlyA-like"/>
</dbReference>
<evidence type="ECO:0000256" key="2">
    <source>
        <dbReference type="ARBA" id="ARBA00023125"/>
    </source>
</evidence>
<dbReference type="InterPro" id="IPR036388">
    <property type="entry name" value="WH-like_DNA-bd_sf"/>
</dbReference>
<dbReference type="Gene3D" id="1.10.10.10">
    <property type="entry name" value="Winged helix-like DNA-binding domain superfamily/Winged helix DNA-binding domain"/>
    <property type="match status" value="1"/>
</dbReference>
<accession>A0A315EDD6</accession>
<organism evidence="5 6">
    <name type="scientific">Limnohabitans parvus II-B4</name>
    <dbReference type="NCBI Taxonomy" id="1293052"/>
    <lineage>
        <taxon>Bacteria</taxon>
        <taxon>Pseudomonadati</taxon>
        <taxon>Pseudomonadota</taxon>
        <taxon>Betaproteobacteria</taxon>
        <taxon>Burkholderiales</taxon>
        <taxon>Comamonadaceae</taxon>
        <taxon>Limnohabitans</taxon>
    </lineage>
</organism>
<evidence type="ECO:0000256" key="3">
    <source>
        <dbReference type="ARBA" id="ARBA00023163"/>
    </source>
</evidence>
<dbReference type="InterPro" id="IPR023187">
    <property type="entry name" value="Tscrpt_reg_MarR-type_CS"/>
</dbReference>
<proteinExistence type="predicted"/>